<feature type="domain" description="RNase H type-1" evidence="2">
    <location>
        <begin position="1"/>
        <end position="146"/>
    </location>
</feature>
<protein>
    <submittedName>
        <fullName evidence="3">Putative phosphoglycerate mutase</fullName>
    </submittedName>
</protein>
<dbReference type="InterPro" id="IPR029033">
    <property type="entry name" value="His_PPase_superfam"/>
</dbReference>
<gene>
    <name evidence="3" type="ORF">FB459_2644</name>
</gene>
<proteinExistence type="predicted"/>
<dbReference type="OrthoDB" id="5296884at2"/>
<dbReference type="Gene3D" id="3.30.420.10">
    <property type="entry name" value="Ribonuclease H-like superfamily/Ribonuclease H"/>
    <property type="match status" value="1"/>
</dbReference>
<feature type="compositionally biased region" description="Low complexity" evidence="1">
    <location>
        <begin position="161"/>
        <end position="181"/>
    </location>
</feature>
<dbReference type="Pfam" id="PF00300">
    <property type="entry name" value="His_Phos_1"/>
    <property type="match status" value="1"/>
</dbReference>
<sequence length="397" mass="42355">MARALIVEADGGSRGNPGVAGYGALVRDASTGELLAERAEPLGLASNNVAEYSGLIAGLEAAAEIDPSARVEVRMDSKLVVEQMAGRWKIKHEDMKRLALEAQEIVRSLTTAGGAVTWTWIPREKNKDADKLSNVAMDGETVVRNLWRTTEPDDPAEVSEPAVDATDAEAAAAPAPASAQAGRPVRVLMVRHGVTDFTVEGRLDGRGGPNPDLNKQGLAQARSVAAGIAAKTGDLPVRFIASDLSRAQETIRPAAEARGQQVEIDPDWDEQNFGEWDGELVRDLVQHKDFARLRDDPTYAAPGGGETHEQLTSRVRDALRRAVESASDGSVVVVATHRKPIMVVLAEVLGLDLAHAWMLAIGPGSFTGLELWADGHGSVSFVNDTNHLRATRGARAQ</sequence>
<dbReference type="RefSeq" id="WP_141928784.1">
    <property type="nucleotide sequence ID" value="NZ_BAABCI010000035.1"/>
</dbReference>
<dbReference type="NCBIfam" id="NF005567">
    <property type="entry name" value="PRK07238.1"/>
    <property type="match status" value="1"/>
</dbReference>
<dbReference type="CDD" id="cd09279">
    <property type="entry name" value="RNase_HI_like"/>
    <property type="match status" value="1"/>
</dbReference>
<evidence type="ECO:0000313" key="3">
    <source>
        <dbReference type="EMBL" id="TQJ15119.1"/>
    </source>
</evidence>
<dbReference type="SMART" id="SM00855">
    <property type="entry name" value="PGAM"/>
    <property type="match status" value="1"/>
</dbReference>
<dbReference type="InterPro" id="IPR002156">
    <property type="entry name" value="RNaseH_domain"/>
</dbReference>
<dbReference type="PANTHER" id="PTHR46387">
    <property type="entry name" value="POLYNUCLEOTIDYL TRANSFERASE, RIBONUCLEASE H-LIKE SUPERFAMILY PROTEIN"/>
    <property type="match status" value="1"/>
</dbReference>
<dbReference type="CDD" id="cd07067">
    <property type="entry name" value="HP_PGM_like"/>
    <property type="match status" value="1"/>
</dbReference>
<evidence type="ECO:0000313" key="4">
    <source>
        <dbReference type="Proteomes" id="UP000320806"/>
    </source>
</evidence>
<keyword evidence="4" id="KW-1185">Reference proteome</keyword>
<dbReference type="PANTHER" id="PTHR46387:SF2">
    <property type="entry name" value="RIBONUCLEASE HI"/>
    <property type="match status" value="1"/>
</dbReference>
<dbReference type="GO" id="GO:0004523">
    <property type="term" value="F:RNA-DNA hybrid ribonuclease activity"/>
    <property type="evidence" value="ECO:0007669"/>
    <property type="project" value="InterPro"/>
</dbReference>
<dbReference type="EMBL" id="VFMO01000001">
    <property type="protein sequence ID" value="TQJ15119.1"/>
    <property type="molecule type" value="Genomic_DNA"/>
</dbReference>
<comment type="caution">
    <text evidence="3">The sequence shown here is derived from an EMBL/GenBank/DDBJ whole genome shotgun (WGS) entry which is preliminary data.</text>
</comment>
<dbReference type="InterPro" id="IPR013078">
    <property type="entry name" value="His_Pase_superF_clade-1"/>
</dbReference>
<accession>A0A542EII0</accession>
<feature type="region of interest" description="Disordered" evidence="1">
    <location>
        <begin position="149"/>
        <end position="181"/>
    </location>
</feature>
<dbReference type="InterPro" id="IPR012337">
    <property type="entry name" value="RNaseH-like_sf"/>
</dbReference>
<organism evidence="3 4">
    <name type="scientific">Yimella lutea</name>
    <dbReference type="NCBI Taxonomy" id="587872"/>
    <lineage>
        <taxon>Bacteria</taxon>
        <taxon>Bacillati</taxon>
        <taxon>Actinomycetota</taxon>
        <taxon>Actinomycetes</taxon>
        <taxon>Micrococcales</taxon>
        <taxon>Dermacoccaceae</taxon>
        <taxon>Yimella</taxon>
    </lineage>
</organism>
<dbReference type="PROSITE" id="PS50879">
    <property type="entry name" value="RNASE_H_1"/>
    <property type="match status" value="1"/>
</dbReference>
<evidence type="ECO:0000256" key="1">
    <source>
        <dbReference type="SAM" id="MobiDB-lite"/>
    </source>
</evidence>
<dbReference type="InterPro" id="IPR036397">
    <property type="entry name" value="RNaseH_sf"/>
</dbReference>
<name>A0A542EII0_9MICO</name>
<reference evidence="3 4" key="1">
    <citation type="submission" date="2019-06" db="EMBL/GenBank/DDBJ databases">
        <title>Sequencing the genomes of 1000 actinobacteria strains.</title>
        <authorList>
            <person name="Klenk H.-P."/>
        </authorList>
    </citation>
    <scope>NUCLEOTIDE SEQUENCE [LARGE SCALE GENOMIC DNA]</scope>
    <source>
        <strain evidence="3 4">DSM 19828</strain>
    </source>
</reference>
<dbReference type="Proteomes" id="UP000320806">
    <property type="component" value="Unassembled WGS sequence"/>
</dbReference>
<evidence type="ECO:0000259" key="2">
    <source>
        <dbReference type="PROSITE" id="PS50879"/>
    </source>
</evidence>
<dbReference type="Pfam" id="PF13456">
    <property type="entry name" value="RVT_3"/>
    <property type="match status" value="1"/>
</dbReference>
<dbReference type="Gene3D" id="3.40.50.1240">
    <property type="entry name" value="Phosphoglycerate mutase-like"/>
    <property type="match status" value="1"/>
</dbReference>
<dbReference type="GO" id="GO:0003676">
    <property type="term" value="F:nucleic acid binding"/>
    <property type="evidence" value="ECO:0007669"/>
    <property type="project" value="InterPro"/>
</dbReference>
<dbReference type="AlphaFoldDB" id="A0A542EII0"/>
<dbReference type="SUPFAM" id="SSF53098">
    <property type="entry name" value="Ribonuclease H-like"/>
    <property type="match status" value="1"/>
</dbReference>
<dbReference type="SUPFAM" id="SSF53254">
    <property type="entry name" value="Phosphoglycerate mutase-like"/>
    <property type="match status" value="1"/>
</dbReference>